<proteinExistence type="predicted"/>
<keyword evidence="3" id="KW-1185">Reference proteome</keyword>
<dbReference type="EMBL" id="JPKY01000019">
    <property type="protein sequence ID" value="KFH46433.1"/>
    <property type="molecule type" value="Genomic_DNA"/>
</dbReference>
<dbReference type="InterPro" id="IPR051531">
    <property type="entry name" value="N-acetyltransferase"/>
</dbReference>
<gene>
    <name evidence="2" type="ORF">ACRE_027330</name>
</gene>
<name>A0A086TAQ1_HAPC1</name>
<dbReference type="PROSITE" id="PS51186">
    <property type="entry name" value="GNAT"/>
    <property type="match status" value="1"/>
</dbReference>
<dbReference type="PANTHER" id="PTHR43792">
    <property type="entry name" value="GNAT FAMILY, PUTATIVE (AFU_ORTHOLOGUE AFUA_3G00765)-RELATED-RELATED"/>
    <property type="match status" value="1"/>
</dbReference>
<comment type="caution">
    <text evidence="2">The sequence shown here is derived from an EMBL/GenBank/DDBJ whole genome shotgun (WGS) entry which is preliminary data.</text>
</comment>
<organism evidence="2 3">
    <name type="scientific">Hapsidospora chrysogenum (strain ATCC 11550 / CBS 779.69 / DSM 880 / IAM 14645 / JCM 23072 / IMI 49137)</name>
    <name type="common">Acremonium chrysogenum</name>
    <dbReference type="NCBI Taxonomy" id="857340"/>
    <lineage>
        <taxon>Eukaryota</taxon>
        <taxon>Fungi</taxon>
        <taxon>Dikarya</taxon>
        <taxon>Ascomycota</taxon>
        <taxon>Pezizomycotina</taxon>
        <taxon>Sordariomycetes</taxon>
        <taxon>Hypocreomycetidae</taxon>
        <taxon>Hypocreales</taxon>
        <taxon>Bionectriaceae</taxon>
        <taxon>Hapsidospora</taxon>
    </lineage>
</organism>
<feature type="domain" description="N-acetyltransferase" evidence="1">
    <location>
        <begin position="37"/>
        <end position="225"/>
    </location>
</feature>
<dbReference type="PANTHER" id="PTHR43792:SF1">
    <property type="entry name" value="N-ACETYLTRANSFERASE DOMAIN-CONTAINING PROTEIN"/>
    <property type="match status" value="1"/>
</dbReference>
<dbReference type="GO" id="GO:0016747">
    <property type="term" value="F:acyltransferase activity, transferring groups other than amino-acyl groups"/>
    <property type="evidence" value="ECO:0007669"/>
    <property type="project" value="InterPro"/>
</dbReference>
<dbReference type="Proteomes" id="UP000029964">
    <property type="component" value="Unassembled WGS sequence"/>
</dbReference>
<dbReference type="AlphaFoldDB" id="A0A086TAQ1"/>
<keyword evidence="2" id="KW-0808">Transferase</keyword>
<dbReference type="HOGENOM" id="CLU_013985_24_0_1"/>
<evidence type="ECO:0000313" key="3">
    <source>
        <dbReference type="Proteomes" id="UP000029964"/>
    </source>
</evidence>
<dbReference type="SUPFAM" id="SSF55729">
    <property type="entry name" value="Acyl-CoA N-acyltransferases (Nat)"/>
    <property type="match status" value="1"/>
</dbReference>
<dbReference type="Pfam" id="PF13302">
    <property type="entry name" value="Acetyltransf_3"/>
    <property type="match status" value="1"/>
</dbReference>
<sequence>MGSYTPTDLEWVTVKTTLPRQPFEPAATRPSIRTERLLLRPLRESDLEALHELRTQPEVMIHTYRGKVDADLQETRDNLALRLPPNDRTNFDFAICLPETNRLIGIGGSFSRSGSLGWPEIGYMLRKEAWGRGYATEFLRAFLEAWWALPREESEHKVEKSTVDEAEGEVKAERVMGLTVTAHEASQNVMRKSGLQFVKAWEEEDTHEGGGMITLVGYVAKKKPAA</sequence>
<dbReference type="OrthoDB" id="4072826at2759"/>
<protein>
    <submittedName>
        <fullName evidence="2">Putative N-acetyltransferase-like protein</fullName>
    </submittedName>
</protein>
<evidence type="ECO:0000313" key="2">
    <source>
        <dbReference type="EMBL" id="KFH46433.1"/>
    </source>
</evidence>
<dbReference type="Gene3D" id="3.40.630.30">
    <property type="match status" value="1"/>
</dbReference>
<dbReference type="InterPro" id="IPR000182">
    <property type="entry name" value="GNAT_dom"/>
</dbReference>
<reference evidence="3" key="1">
    <citation type="journal article" date="2014" name="Genome Announc.">
        <title>Genome sequence and annotation of Acremonium chrysogenum, producer of the beta-lactam antibiotic cephalosporin C.</title>
        <authorList>
            <person name="Terfehr D."/>
            <person name="Dahlmann T.A."/>
            <person name="Specht T."/>
            <person name="Zadra I."/>
            <person name="Kuernsteiner H."/>
            <person name="Kueck U."/>
        </authorList>
    </citation>
    <scope>NUCLEOTIDE SEQUENCE [LARGE SCALE GENOMIC DNA]</scope>
    <source>
        <strain evidence="3">ATCC 11550 / CBS 779.69 / DSM 880 / IAM 14645 / JCM 23072 / IMI 49137</strain>
    </source>
</reference>
<evidence type="ECO:0000259" key="1">
    <source>
        <dbReference type="PROSITE" id="PS51186"/>
    </source>
</evidence>
<dbReference type="InterPro" id="IPR016181">
    <property type="entry name" value="Acyl_CoA_acyltransferase"/>
</dbReference>
<accession>A0A086TAQ1</accession>